<keyword evidence="12 19" id="KW-0675">Receptor</keyword>
<dbReference type="InterPro" id="IPR036942">
    <property type="entry name" value="Beta-barrel_TonB_sf"/>
</dbReference>
<keyword evidence="9" id="KW-0406">Ion transport</keyword>
<evidence type="ECO:0000256" key="1">
    <source>
        <dbReference type="ARBA" id="ARBA00004571"/>
    </source>
</evidence>
<comment type="similarity">
    <text evidence="2 14 16">Belongs to the TonB-dependent receptor family.</text>
</comment>
<evidence type="ECO:0000256" key="7">
    <source>
        <dbReference type="ARBA" id="ARBA00022729"/>
    </source>
</evidence>
<evidence type="ECO:0000256" key="4">
    <source>
        <dbReference type="ARBA" id="ARBA00022452"/>
    </source>
</evidence>
<dbReference type="NCBIfam" id="TIGR01783">
    <property type="entry name" value="TonB-siderophor"/>
    <property type="match status" value="1"/>
</dbReference>
<keyword evidence="11 14" id="KW-0472">Membrane</keyword>
<evidence type="ECO:0000256" key="11">
    <source>
        <dbReference type="ARBA" id="ARBA00023136"/>
    </source>
</evidence>
<evidence type="ECO:0000256" key="12">
    <source>
        <dbReference type="ARBA" id="ARBA00023170"/>
    </source>
</evidence>
<keyword evidence="6 14" id="KW-0812">Transmembrane</keyword>
<dbReference type="InterPro" id="IPR037066">
    <property type="entry name" value="Plug_dom_sf"/>
</dbReference>
<dbReference type="InterPro" id="IPR000531">
    <property type="entry name" value="Beta-barrel_TonB"/>
</dbReference>
<reference evidence="19" key="1">
    <citation type="submission" date="2018-04" db="EMBL/GenBank/DDBJ databases">
        <authorList>
            <person name="Go L.Y."/>
            <person name="Mitchell J.A."/>
        </authorList>
    </citation>
    <scope>NUCLEOTIDE SEQUENCE</scope>
    <source>
        <strain evidence="19">ARTV</strain>
    </source>
</reference>
<keyword evidence="13 14" id="KW-0998">Cell outer membrane</keyword>
<evidence type="ECO:0000256" key="3">
    <source>
        <dbReference type="ARBA" id="ARBA00022448"/>
    </source>
</evidence>
<keyword evidence="7" id="KW-0732">Signal</keyword>
<dbReference type="GO" id="GO:0038023">
    <property type="term" value="F:signaling receptor activity"/>
    <property type="evidence" value="ECO:0007669"/>
    <property type="project" value="InterPro"/>
</dbReference>
<evidence type="ECO:0000256" key="6">
    <source>
        <dbReference type="ARBA" id="ARBA00022692"/>
    </source>
</evidence>
<evidence type="ECO:0000256" key="8">
    <source>
        <dbReference type="ARBA" id="ARBA00023004"/>
    </source>
</evidence>
<dbReference type="AlphaFoldDB" id="A0A3B0M073"/>
<comment type="subcellular location">
    <subcellularLocation>
        <location evidence="1 14">Cell outer membrane</location>
        <topology evidence="1 14">Multi-pass membrane protein</topology>
    </subcellularLocation>
</comment>
<proteinExistence type="inferred from homology"/>
<dbReference type="Gene3D" id="2.40.170.20">
    <property type="entry name" value="TonB-dependent receptor, beta-barrel domain"/>
    <property type="match status" value="1"/>
</dbReference>
<evidence type="ECO:0000313" key="19">
    <source>
        <dbReference type="EMBL" id="SSW95380.1"/>
    </source>
</evidence>
<evidence type="ECO:0000256" key="2">
    <source>
        <dbReference type="ARBA" id="ARBA00009810"/>
    </source>
</evidence>
<dbReference type="CDD" id="cd01347">
    <property type="entry name" value="ligand_gated_channel"/>
    <property type="match status" value="1"/>
</dbReference>
<keyword evidence="4 14" id="KW-1134">Transmembrane beta strand</keyword>
<dbReference type="EMBL" id="UFQR01000004">
    <property type="protein sequence ID" value="SSW95380.1"/>
    <property type="molecule type" value="Genomic_DNA"/>
</dbReference>
<dbReference type="InterPro" id="IPR012910">
    <property type="entry name" value="Plug_dom"/>
</dbReference>
<dbReference type="Pfam" id="PF07715">
    <property type="entry name" value="Plug"/>
    <property type="match status" value="1"/>
</dbReference>
<feature type="domain" description="TonB-dependent receptor plug" evidence="18">
    <location>
        <begin position="63"/>
        <end position="165"/>
    </location>
</feature>
<dbReference type="PANTHER" id="PTHR32552">
    <property type="entry name" value="FERRICHROME IRON RECEPTOR-RELATED"/>
    <property type="match status" value="1"/>
</dbReference>
<feature type="domain" description="TonB-dependent receptor-like beta-barrel" evidence="17">
    <location>
        <begin position="287"/>
        <end position="677"/>
    </location>
</feature>
<evidence type="ECO:0000256" key="9">
    <source>
        <dbReference type="ARBA" id="ARBA00023065"/>
    </source>
</evidence>
<dbReference type="Gene3D" id="2.170.130.10">
    <property type="entry name" value="TonB-dependent receptor, plug domain"/>
    <property type="match status" value="1"/>
</dbReference>
<evidence type="ECO:0000259" key="17">
    <source>
        <dbReference type="Pfam" id="PF00593"/>
    </source>
</evidence>
<evidence type="ECO:0000256" key="15">
    <source>
        <dbReference type="PROSITE-ProRule" id="PRU10144"/>
    </source>
</evidence>
<sequence length="708" mass="76733">MTVNRNKTILLCHLTTFVFTSHITLSAASEEEPIVVIGKTSNATDDGDIIQRANIGLLGSKNVQNTPFSIKVYTSKYINDRQAKTLGDVIQHDSSVRVTALSGGILDSFMIRGFPLGEGNIGEVALNGVYGVAPNYQLLTQYLACIEVLKGPGAGLYGMSPNGGVGGVINAVTKRATNRDVTQITTTLESDSQFGTYIDVGRLWSNPDGEMWGIRFNGGGNSGNLSLNNASKNAALGALALDYAKGGFRVSLDLLDQYQHAKSPNRPFTVSPNIDVPAAPDGKTNIAQKGMWWKILDQGVLLHTEYDINDNVTFFANAGGGRSFVSRISEQTPNIINERGDVVSTITNFRFNVNRYTLETGAKSYFTTGPVEHEMTFQTSYYHDRLAVASTWGQKVNSNIYSPTAEDVTMPPTPAHVPKISSNQLSGLALADTLTLLDGSVDIIPGIRFQRVCSDNFSANGERSSTYDESAFTTMLGLVYRPWQSLSLYANYIEGLSKGDIAPGTAKNAGKVMRPYRSNQYEVGVKYNLGELLINLALFQITKPSGAIDSNNTFSTNNEQRNRGIELNLSGEPLEGLRMTGSLSLIDAELTKSPTSGVRGNKPVSVSPVQANLSVKYALPVLNGLSLNSQINYSGKQYVNQANTQSIGSWITVDMGVAYKTQVYSIPATFRFDLQNVFDRHYWAGVASYSTIAQGAPRTFLASVTVDF</sequence>
<dbReference type="PROSITE" id="PS52016">
    <property type="entry name" value="TONB_DEPENDENT_REC_3"/>
    <property type="match status" value="1"/>
</dbReference>
<evidence type="ECO:0000256" key="14">
    <source>
        <dbReference type="PROSITE-ProRule" id="PRU01360"/>
    </source>
</evidence>
<dbReference type="Pfam" id="PF00593">
    <property type="entry name" value="TonB_dep_Rec_b-barrel"/>
    <property type="match status" value="1"/>
</dbReference>
<dbReference type="GO" id="GO:0015891">
    <property type="term" value="P:siderophore transport"/>
    <property type="evidence" value="ECO:0007669"/>
    <property type="project" value="InterPro"/>
</dbReference>
<keyword evidence="8" id="KW-0408">Iron</keyword>
<dbReference type="SUPFAM" id="SSF56935">
    <property type="entry name" value="Porins"/>
    <property type="match status" value="1"/>
</dbReference>
<dbReference type="PANTHER" id="PTHR32552:SF82">
    <property type="entry name" value="FCUA PROTEIN"/>
    <property type="match status" value="1"/>
</dbReference>
<protein>
    <submittedName>
        <fullName evidence="19">Ferrichrome receptor FcuA</fullName>
    </submittedName>
</protein>
<dbReference type="GO" id="GO:0009279">
    <property type="term" value="C:cell outer membrane"/>
    <property type="evidence" value="ECO:0007669"/>
    <property type="project" value="UniProtKB-SubCell"/>
</dbReference>
<gene>
    <name evidence="19" type="primary">fcuA_1</name>
    <name evidence="19" type="ORF">ARTV_1238</name>
</gene>
<accession>A0A3B0M073</accession>
<keyword evidence="3 14" id="KW-0813">Transport</keyword>
<dbReference type="GO" id="GO:0015344">
    <property type="term" value="F:siderophore uptake transmembrane transporter activity"/>
    <property type="evidence" value="ECO:0007669"/>
    <property type="project" value="TreeGrafter"/>
</dbReference>
<dbReference type="InterPro" id="IPR039426">
    <property type="entry name" value="TonB-dep_rcpt-like"/>
</dbReference>
<evidence type="ECO:0000256" key="13">
    <source>
        <dbReference type="ARBA" id="ARBA00023237"/>
    </source>
</evidence>
<name>A0A3B0M073_9GAMM</name>
<keyword evidence="5" id="KW-0410">Iron transport</keyword>
<evidence type="ECO:0000256" key="16">
    <source>
        <dbReference type="RuleBase" id="RU003357"/>
    </source>
</evidence>
<keyword evidence="10 16" id="KW-0798">TonB box</keyword>
<evidence type="ECO:0000259" key="18">
    <source>
        <dbReference type="Pfam" id="PF07715"/>
    </source>
</evidence>
<dbReference type="InterPro" id="IPR010917">
    <property type="entry name" value="TonB_rcpt_CS"/>
</dbReference>
<dbReference type="InterPro" id="IPR010105">
    <property type="entry name" value="TonB_sidphr_rcpt"/>
</dbReference>
<evidence type="ECO:0000256" key="10">
    <source>
        <dbReference type="ARBA" id="ARBA00023077"/>
    </source>
</evidence>
<evidence type="ECO:0000256" key="5">
    <source>
        <dbReference type="ARBA" id="ARBA00022496"/>
    </source>
</evidence>
<organism evidence="19">
    <name type="scientific">Arsenophonus endosymbiont of Trialeurodes vaporariorum</name>
    <dbReference type="NCBI Taxonomy" id="235567"/>
    <lineage>
        <taxon>Bacteria</taxon>
        <taxon>Pseudomonadati</taxon>
        <taxon>Pseudomonadota</taxon>
        <taxon>Gammaproteobacteria</taxon>
        <taxon>Enterobacterales</taxon>
        <taxon>Morganellaceae</taxon>
        <taxon>Arsenophonus</taxon>
    </lineage>
</organism>
<feature type="short sequence motif" description="TonB C-terminal box" evidence="15">
    <location>
        <begin position="691"/>
        <end position="708"/>
    </location>
</feature>
<dbReference type="PROSITE" id="PS01156">
    <property type="entry name" value="TONB_DEPENDENT_REC_2"/>
    <property type="match status" value="1"/>
</dbReference>